<evidence type="ECO:0000259" key="1">
    <source>
        <dbReference type="PROSITE" id="PS51677"/>
    </source>
</evidence>
<sequence>MNYWVVGKRGLIGVTAALSICIVASFLAANQLGKAVFANADKRVLPIYSVETTEKTLALGFNCAWEDDDVPQILQILKENDVKATFFMVGQWVEEYPQSVKAIYDAGHEMGNHSYSHPDMTSLSREQIRQQIQKCDDAVEKVTGIRPKLFRAPSGAYNNSVVETAMAMGHSAIQWDCEQSHTKSNPQ</sequence>
<reference evidence="2 3" key="1">
    <citation type="submission" date="2016-10" db="EMBL/GenBank/DDBJ databases">
        <authorList>
            <person name="de Groot N.N."/>
        </authorList>
    </citation>
    <scope>NUCLEOTIDE SEQUENCE [LARGE SCALE GENOMIC DNA]</scope>
    <source>
        <strain evidence="2 3">CGMCC 1.5070</strain>
    </source>
</reference>
<organism evidence="2 3">
    <name type="scientific">Hydrogenoanaerobacterium saccharovorans</name>
    <dbReference type="NCBI Taxonomy" id="474960"/>
    <lineage>
        <taxon>Bacteria</taxon>
        <taxon>Bacillati</taxon>
        <taxon>Bacillota</taxon>
        <taxon>Clostridia</taxon>
        <taxon>Eubacteriales</taxon>
        <taxon>Oscillospiraceae</taxon>
        <taxon>Hydrogenoanaerobacterium</taxon>
    </lineage>
</organism>
<dbReference type="Proteomes" id="UP000199158">
    <property type="component" value="Unassembled WGS sequence"/>
</dbReference>
<dbReference type="GO" id="GO:0016020">
    <property type="term" value="C:membrane"/>
    <property type="evidence" value="ECO:0007669"/>
    <property type="project" value="TreeGrafter"/>
</dbReference>
<keyword evidence="3" id="KW-1185">Reference proteome</keyword>
<dbReference type="GO" id="GO:0016810">
    <property type="term" value="F:hydrolase activity, acting on carbon-nitrogen (but not peptide) bonds"/>
    <property type="evidence" value="ECO:0007669"/>
    <property type="project" value="InterPro"/>
</dbReference>
<dbReference type="Pfam" id="PF01522">
    <property type="entry name" value="Polysacc_deac_1"/>
    <property type="match status" value="1"/>
</dbReference>
<dbReference type="RefSeq" id="WP_162840755.1">
    <property type="nucleotide sequence ID" value="NZ_FOCG01000001.1"/>
</dbReference>
<dbReference type="InterPro" id="IPR011330">
    <property type="entry name" value="Glyco_hydro/deAcase_b/a-brl"/>
</dbReference>
<feature type="domain" description="NodB homology" evidence="1">
    <location>
        <begin position="55"/>
        <end position="187"/>
    </location>
</feature>
<proteinExistence type="predicted"/>
<dbReference type="AlphaFoldDB" id="A0A1H7YRI4"/>
<evidence type="ECO:0000313" key="2">
    <source>
        <dbReference type="EMBL" id="SEM48603.1"/>
    </source>
</evidence>
<dbReference type="SUPFAM" id="SSF88713">
    <property type="entry name" value="Glycoside hydrolase/deacetylase"/>
    <property type="match status" value="1"/>
</dbReference>
<dbReference type="Gene3D" id="3.20.20.370">
    <property type="entry name" value="Glycoside hydrolase/deacetylase"/>
    <property type="match status" value="1"/>
</dbReference>
<dbReference type="PANTHER" id="PTHR10587:SF128">
    <property type="entry name" value="POLYSACCHARIDE DEACETYLASE PDAB-RELATED"/>
    <property type="match status" value="1"/>
</dbReference>
<dbReference type="PROSITE" id="PS51677">
    <property type="entry name" value="NODB"/>
    <property type="match status" value="1"/>
</dbReference>
<evidence type="ECO:0000313" key="3">
    <source>
        <dbReference type="Proteomes" id="UP000199158"/>
    </source>
</evidence>
<dbReference type="InterPro" id="IPR050248">
    <property type="entry name" value="Polysacc_deacetylase_ArnD"/>
</dbReference>
<dbReference type="InterPro" id="IPR002509">
    <property type="entry name" value="NODB_dom"/>
</dbReference>
<dbReference type="GO" id="GO:0005975">
    <property type="term" value="P:carbohydrate metabolic process"/>
    <property type="evidence" value="ECO:0007669"/>
    <property type="project" value="InterPro"/>
</dbReference>
<gene>
    <name evidence="2" type="ORF">SAMN05216180_0193</name>
</gene>
<protein>
    <submittedName>
        <fullName evidence="2">Polysaccharide deacetylase</fullName>
    </submittedName>
</protein>
<dbReference type="PANTHER" id="PTHR10587">
    <property type="entry name" value="GLYCOSYL TRANSFERASE-RELATED"/>
    <property type="match status" value="1"/>
</dbReference>
<accession>A0A1H7YRI4</accession>
<dbReference type="EMBL" id="FOCG01000001">
    <property type="protein sequence ID" value="SEM48603.1"/>
    <property type="molecule type" value="Genomic_DNA"/>
</dbReference>
<dbReference type="CDD" id="cd10917">
    <property type="entry name" value="CE4_NodB_like_6s_7s"/>
    <property type="match status" value="1"/>
</dbReference>
<name>A0A1H7YRI4_9FIRM</name>